<accession>A0A6G1KMS1</accession>
<dbReference type="AlphaFoldDB" id="A0A6G1KMS1"/>
<protein>
    <submittedName>
        <fullName evidence="1">Uncharacterized protein</fullName>
    </submittedName>
</protein>
<reference evidence="1" key="1">
    <citation type="journal article" date="2020" name="Stud. Mycol.">
        <title>101 Dothideomycetes genomes: a test case for predicting lifestyles and emergence of pathogens.</title>
        <authorList>
            <person name="Haridas S."/>
            <person name="Albert R."/>
            <person name="Binder M."/>
            <person name="Bloem J."/>
            <person name="Labutti K."/>
            <person name="Salamov A."/>
            <person name="Andreopoulos B."/>
            <person name="Baker S."/>
            <person name="Barry K."/>
            <person name="Bills G."/>
            <person name="Bluhm B."/>
            <person name="Cannon C."/>
            <person name="Castanera R."/>
            <person name="Culley D."/>
            <person name="Daum C."/>
            <person name="Ezra D."/>
            <person name="Gonzalez J."/>
            <person name="Henrissat B."/>
            <person name="Kuo A."/>
            <person name="Liang C."/>
            <person name="Lipzen A."/>
            <person name="Lutzoni F."/>
            <person name="Magnuson J."/>
            <person name="Mondo S."/>
            <person name="Nolan M."/>
            <person name="Ohm R."/>
            <person name="Pangilinan J."/>
            <person name="Park H.-J."/>
            <person name="Ramirez L."/>
            <person name="Alfaro M."/>
            <person name="Sun H."/>
            <person name="Tritt A."/>
            <person name="Yoshinaga Y."/>
            <person name="Zwiers L.-H."/>
            <person name="Turgeon B."/>
            <person name="Goodwin S."/>
            <person name="Spatafora J."/>
            <person name="Crous P."/>
            <person name="Grigoriev I."/>
        </authorList>
    </citation>
    <scope>NUCLEOTIDE SEQUENCE</scope>
    <source>
        <strain evidence="1">CBS 279.74</strain>
    </source>
</reference>
<evidence type="ECO:0000313" key="1">
    <source>
        <dbReference type="EMBL" id="KAF2713691.1"/>
    </source>
</evidence>
<sequence length="66" mass="7254">MQGRQERGIGLGAIGGVAQHRWLGMDGSWMDHGWIMDGWTGRVRSMVDEDVEVGVEGGVKTINQRS</sequence>
<organism evidence="1 2">
    <name type="scientific">Pleomassaria siparia CBS 279.74</name>
    <dbReference type="NCBI Taxonomy" id="1314801"/>
    <lineage>
        <taxon>Eukaryota</taxon>
        <taxon>Fungi</taxon>
        <taxon>Dikarya</taxon>
        <taxon>Ascomycota</taxon>
        <taxon>Pezizomycotina</taxon>
        <taxon>Dothideomycetes</taxon>
        <taxon>Pleosporomycetidae</taxon>
        <taxon>Pleosporales</taxon>
        <taxon>Pleomassariaceae</taxon>
        <taxon>Pleomassaria</taxon>
    </lineage>
</organism>
<dbReference type="Proteomes" id="UP000799428">
    <property type="component" value="Unassembled WGS sequence"/>
</dbReference>
<gene>
    <name evidence="1" type="ORF">K504DRAFT_462197</name>
</gene>
<proteinExistence type="predicted"/>
<evidence type="ECO:0000313" key="2">
    <source>
        <dbReference type="Proteomes" id="UP000799428"/>
    </source>
</evidence>
<keyword evidence="2" id="KW-1185">Reference proteome</keyword>
<name>A0A6G1KMS1_9PLEO</name>
<dbReference type="EMBL" id="MU005765">
    <property type="protein sequence ID" value="KAF2713691.1"/>
    <property type="molecule type" value="Genomic_DNA"/>
</dbReference>